<dbReference type="NCBIfam" id="TIGR00711">
    <property type="entry name" value="efflux_EmrB"/>
    <property type="match status" value="1"/>
</dbReference>
<feature type="transmembrane region" description="Helical" evidence="8">
    <location>
        <begin position="206"/>
        <end position="226"/>
    </location>
</feature>
<dbReference type="AlphaFoldDB" id="A0A348HDB6"/>
<dbReference type="OrthoDB" id="9812221at2"/>
<feature type="transmembrane region" description="Helical" evidence="8">
    <location>
        <begin position="238"/>
        <end position="259"/>
    </location>
</feature>
<keyword evidence="11" id="KW-1185">Reference proteome</keyword>
<evidence type="ECO:0000256" key="6">
    <source>
        <dbReference type="ARBA" id="ARBA00022989"/>
    </source>
</evidence>
<dbReference type="STRING" id="1123510.GCA_000620025_01605"/>
<dbReference type="SUPFAM" id="SSF103473">
    <property type="entry name" value="MFS general substrate transporter"/>
    <property type="match status" value="1"/>
</dbReference>
<feature type="transmembrane region" description="Helical" evidence="8">
    <location>
        <begin position="374"/>
        <end position="397"/>
    </location>
</feature>
<feature type="transmembrane region" description="Helical" evidence="8">
    <location>
        <begin position="21"/>
        <end position="42"/>
    </location>
</feature>
<keyword evidence="6 8" id="KW-1133">Transmembrane helix</keyword>
<accession>A0A348HDB6</accession>
<evidence type="ECO:0000256" key="5">
    <source>
        <dbReference type="ARBA" id="ARBA00022692"/>
    </source>
</evidence>
<dbReference type="InterPro" id="IPR036259">
    <property type="entry name" value="MFS_trans_sf"/>
</dbReference>
<reference evidence="10 11" key="1">
    <citation type="submission" date="2018-09" db="EMBL/GenBank/DDBJ databases">
        <title>Zymobacter palmae IAM14233 (=T109) whole genome analysis.</title>
        <authorList>
            <person name="Yanase H."/>
        </authorList>
    </citation>
    <scope>NUCLEOTIDE SEQUENCE [LARGE SCALE GENOMIC DNA]</scope>
    <source>
        <strain evidence="10 11">IAM14233</strain>
    </source>
</reference>
<sequence length="516" mass="56223">MSAVKALGPQEMPPLRVQIGFFAAVLGMFMAILDIQIVASSLNEIQAGVSASPDEIAWVQTAYLVAEVIMIPLASTMARIISTRIMFVISGGGFVLASVGCAMSESIGQLIILRALQGFLGGAMIPLAHAISFTLFPRNQMGKIQALIAIVATTAPSIGPTLGGYITEHLSWHRLFLLNVVPGVLVVVGVWRFLDIDKGERSVLEQLDVIGLVLMAFFLGTLEYILEDGPRHDWLSSQPVFICAVICAISAVLFFLRVFTTAHPIIDLRLFRQRDFCVGVWLNFILGVAVYGLVYLMPLYFGTVRGFSSMQIGNIMAVTGVAMFVSAPILGRVSDHVDLRMFIFGGFALVGWGSLMNANLTAQSDFHEFFWPQIIRGVGMMMSFIAISRVALGNLPARDVGQGSGILDVMRNLGGAIGLALLNTIHLRQVSYHWNQMIPAINDGRPEVVERLQTYEVMLSSTDHPWAAGLKSIAASITTQAEALAFTNIFYWLGLMFFISLPLVLILRKAQSKGAH</sequence>
<evidence type="ECO:0000313" key="11">
    <source>
        <dbReference type="Proteomes" id="UP000267342"/>
    </source>
</evidence>
<feature type="transmembrane region" description="Helical" evidence="8">
    <location>
        <begin position="172"/>
        <end position="194"/>
    </location>
</feature>
<feature type="transmembrane region" description="Helical" evidence="8">
    <location>
        <begin position="144"/>
        <end position="166"/>
    </location>
</feature>
<feature type="transmembrane region" description="Helical" evidence="8">
    <location>
        <begin position="342"/>
        <end position="362"/>
    </location>
</feature>
<feature type="transmembrane region" description="Helical" evidence="8">
    <location>
        <begin position="280"/>
        <end position="300"/>
    </location>
</feature>
<evidence type="ECO:0000256" key="4">
    <source>
        <dbReference type="ARBA" id="ARBA00022475"/>
    </source>
</evidence>
<protein>
    <submittedName>
        <fullName evidence="10">Permeases of the major facilitator</fullName>
    </submittedName>
</protein>
<evidence type="ECO:0000256" key="8">
    <source>
        <dbReference type="SAM" id="Phobius"/>
    </source>
</evidence>
<comment type="similarity">
    <text evidence="2">Belongs to the major facilitator superfamily. EmrB family.</text>
</comment>
<feature type="transmembrane region" description="Helical" evidence="8">
    <location>
        <begin position="118"/>
        <end position="137"/>
    </location>
</feature>
<evidence type="ECO:0000259" key="9">
    <source>
        <dbReference type="PROSITE" id="PS50850"/>
    </source>
</evidence>
<dbReference type="KEGG" id="zpl:ZBT109_0842"/>
<keyword evidence="4" id="KW-1003">Cell membrane</keyword>
<dbReference type="InterPro" id="IPR011701">
    <property type="entry name" value="MFS"/>
</dbReference>
<dbReference type="CDD" id="cd17503">
    <property type="entry name" value="MFS_LmrB_MDR_like"/>
    <property type="match status" value="1"/>
</dbReference>
<keyword evidence="5 8" id="KW-0812">Transmembrane</keyword>
<keyword evidence="7 8" id="KW-0472">Membrane</keyword>
<feature type="transmembrane region" description="Helical" evidence="8">
    <location>
        <begin position="489"/>
        <end position="507"/>
    </location>
</feature>
<dbReference type="Proteomes" id="UP000267342">
    <property type="component" value="Chromosome"/>
</dbReference>
<evidence type="ECO:0000313" key="10">
    <source>
        <dbReference type="EMBL" id="BBG29618.1"/>
    </source>
</evidence>
<dbReference type="PANTHER" id="PTHR42718:SF9">
    <property type="entry name" value="MAJOR FACILITATOR SUPERFAMILY MULTIDRUG TRANSPORTER MFSC"/>
    <property type="match status" value="1"/>
</dbReference>
<gene>
    <name evidence="10" type="ORF">ZBT109_0842</name>
</gene>
<dbReference type="Gene3D" id="1.20.1720.10">
    <property type="entry name" value="Multidrug resistance protein D"/>
    <property type="match status" value="1"/>
</dbReference>
<feature type="domain" description="Major facilitator superfamily (MFS) profile" evidence="9">
    <location>
        <begin position="20"/>
        <end position="512"/>
    </location>
</feature>
<evidence type="ECO:0000256" key="2">
    <source>
        <dbReference type="ARBA" id="ARBA00008537"/>
    </source>
</evidence>
<proteinExistence type="inferred from homology"/>
<dbReference type="Pfam" id="PF07690">
    <property type="entry name" value="MFS_1"/>
    <property type="match status" value="1"/>
</dbReference>
<evidence type="ECO:0000256" key="3">
    <source>
        <dbReference type="ARBA" id="ARBA00022448"/>
    </source>
</evidence>
<evidence type="ECO:0000256" key="7">
    <source>
        <dbReference type="ARBA" id="ARBA00023136"/>
    </source>
</evidence>
<dbReference type="RefSeq" id="WP_027706273.1">
    <property type="nucleotide sequence ID" value="NZ_AP018933.1"/>
</dbReference>
<feature type="transmembrane region" description="Helical" evidence="8">
    <location>
        <begin position="312"/>
        <end position="330"/>
    </location>
</feature>
<organism evidence="10 11">
    <name type="scientific">Zymobacter palmae</name>
    <dbReference type="NCBI Taxonomy" id="33074"/>
    <lineage>
        <taxon>Bacteria</taxon>
        <taxon>Pseudomonadati</taxon>
        <taxon>Pseudomonadota</taxon>
        <taxon>Gammaproteobacteria</taxon>
        <taxon>Oceanospirillales</taxon>
        <taxon>Halomonadaceae</taxon>
        <taxon>Zymobacter group</taxon>
        <taxon>Zymobacter</taxon>
    </lineage>
</organism>
<dbReference type="PANTHER" id="PTHR42718">
    <property type="entry name" value="MAJOR FACILITATOR SUPERFAMILY MULTIDRUG TRANSPORTER MFSC"/>
    <property type="match status" value="1"/>
</dbReference>
<comment type="subcellular location">
    <subcellularLocation>
        <location evidence="1">Cell membrane</location>
        <topology evidence="1">Multi-pass membrane protein</topology>
    </subcellularLocation>
</comment>
<keyword evidence="3" id="KW-0813">Transport</keyword>
<dbReference type="InterPro" id="IPR004638">
    <property type="entry name" value="EmrB-like"/>
</dbReference>
<dbReference type="InterPro" id="IPR020846">
    <property type="entry name" value="MFS_dom"/>
</dbReference>
<dbReference type="GO" id="GO:0022857">
    <property type="term" value="F:transmembrane transporter activity"/>
    <property type="evidence" value="ECO:0007669"/>
    <property type="project" value="InterPro"/>
</dbReference>
<dbReference type="Gene3D" id="1.20.1250.20">
    <property type="entry name" value="MFS general substrate transporter like domains"/>
    <property type="match status" value="1"/>
</dbReference>
<dbReference type="EMBL" id="AP018933">
    <property type="protein sequence ID" value="BBG29618.1"/>
    <property type="molecule type" value="Genomic_DNA"/>
</dbReference>
<evidence type="ECO:0000256" key="1">
    <source>
        <dbReference type="ARBA" id="ARBA00004651"/>
    </source>
</evidence>
<dbReference type="GO" id="GO:0005886">
    <property type="term" value="C:plasma membrane"/>
    <property type="evidence" value="ECO:0007669"/>
    <property type="project" value="UniProtKB-SubCell"/>
</dbReference>
<dbReference type="PROSITE" id="PS50850">
    <property type="entry name" value="MFS"/>
    <property type="match status" value="1"/>
</dbReference>
<feature type="transmembrane region" description="Helical" evidence="8">
    <location>
        <begin position="93"/>
        <end position="112"/>
    </location>
</feature>
<name>A0A348HDB6_9GAMM</name>
<feature type="transmembrane region" description="Helical" evidence="8">
    <location>
        <begin position="62"/>
        <end position="81"/>
    </location>
</feature>